<dbReference type="EMBL" id="JACHOP010000013">
    <property type="protein sequence ID" value="MBB5758413.1"/>
    <property type="molecule type" value="Genomic_DNA"/>
</dbReference>
<dbReference type="AlphaFoldDB" id="A0A840ZNS9"/>
<evidence type="ECO:0000313" key="1">
    <source>
        <dbReference type="EMBL" id="MBB5758413.1"/>
    </source>
</evidence>
<keyword evidence="2" id="KW-1185">Reference proteome</keyword>
<protein>
    <submittedName>
        <fullName evidence="1">Uncharacterized protein</fullName>
    </submittedName>
</protein>
<dbReference type="RefSeq" id="WP_183570831.1">
    <property type="nucleotide sequence ID" value="NZ_JACHOP010000013.1"/>
</dbReference>
<organism evidence="1 2">
    <name type="scientific">Methylorubrum rhodinum</name>
    <dbReference type="NCBI Taxonomy" id="29428"/>
    <lineage>
        <taxon>Bacteria</taxon>
        <taxon>Pseudomonadati</taxon>
        <taxon>Pseudomonadota</taxon>
        <taxon>Alphaproteobacteria</taxon>
        <taxon>Hyphomicrobiales</taxon>
        <taxon>Methylobacteriaceae</taxon>
        <taxon>Methylorubrum</taxon>
    </lineage>
</organism>
<evidence type="ECO:0000313" key="2">
    <source>
        <dbReference type="Proteomes" id="UP000583454"/>
    </source>
</evidence>
<name>A0A840ZNS9_9HYPH</name>
<proteinExistence type="predicted"/>
<accession>A0A840ZNS9</accession>
<sequence length="56" mass="6234">MDDVLVDLAPWSVERFPYTVAGSRALRDRLVETGMAVAGADEEAWAAWEERVVRLG</sequence>
<dbReference type="Proteomes" id="UP000583454">
    <property type="component" value="Unassembled WGS sequence"/>
</dbReference>
<reference evidence="1 2" key="1">
    <citation type="submission" date="2020-08" db="EMBL/GenBank/DDBJ databases">
        <title>Genomic Encyclopedia of Type Strains, Phase IV (KMG-IV): sequencing the most valuable type-strain genomes for metagenomic binning, comparative biology and taxonomic classification.</title>
        <authorList>
            <person name="Goeker M."/>
        </authorList>
    </citation>
    <scope>NUCLEOTIDE SEQUENCE [LARGE SCALE GENOMIC DNA]</scope>
    <source>
        <strain evidence="1 2">DSM 2163</strain>
    </source>
</reference>
<comment type="caution">
    <text evidence="1">The sequence shown here is derived from an EMBL/GenBank/DDBJ whole genome shotgun (WGS) entry which is preliminary data.</text>
</comment>
<gene>
    <name evidence="1" type="ORF">HNR00_003133</name>
</gene>